<dbReference type="InterPro" id="IPR009875">
    <property type="entry name" value="PilZ_domain"/>
</dbReference>
<dbReference type="SUPFAM" id="SSF141371">
    <property type="entry name" value="PilZ domain-like"/>
    <property type="match status" value="1"/>
</dbReference>
<dbReference type="GO" id="GO:0035438">
    <property type="term" value="F:cyclic-di-GMP binding"/>
    <property type="evidence" value="ECO:0007669"/>
    <property type="project" value="InterPro"/>
</dbReference>
<dbReference type="AlphaFoldDB" id="A0A3M2RFE8"/>
<dbReference type="Pfam" id="PF07238">
    <property type="entry name" value="PilZ"/>
    <property type="match status" value="1"/>
</dbReference>
<dbReference type="EMBL" id="QMDL01000002">
    <property type="protein sequence ID" value="RMJ04012.1"/>
    <property type="molecule type" value="Genomic_DNA"/>
</dbReference>
<organism evidence="2 3">
    <name type="scientific">Marinobacter litoralis</name>
    <dbReference type="NCBI Taxonomy" id="187981"/>
    <lineage>
        <taxon>Bacteria</taxon>
        <taxon>Pseudomonadati</taxon>
        <taxon>Pseudomonadota</taxon>
        <taxon>Gammaproteobacteria</taxon>
        <taxon>Pseudomonadales</taxon>
        <taxon>Marinobacteraceae</taxon>
        <taxon>Marinobacter</taxon>
    </lineage>
</organism>
<dbReference type="Gene3D" id="2.40.10.220">
    <property type="entry name" value="predicted glycosyltransferase like domains"/>
    <property type="match status" value="1"/>
</dbReference>
<dbReference type="OrthoDB" id="5567283at2"/>
<sequence length="135" mass="15043">MKPLDAKPNLRNQQRVDVSSAITLEKPGGCQFQCEIANLSRTGAMIECDAQTAKALIPNMVPPAPKNPVQLTARFQVPVIPAQPVTVVAESNVVYIRRIARDQFHIGLQFRSFEGNGFVYIDQYIGKLFDESRQN</sequence>
<evidence type="ECO:0000313" key="2">
    <source>
        <dbReference type="EMBL" id="RMJ04012.1"/>
    </source>
</evidence>
<name>A0A3M2RFE8_9GAMM</name>
<comment type="caution">
    <text evidence="2">The sequence shown here is derived from an EMBL/GenBank/DDBJ whole genome shotgun (WGS) entry which is preliminary data.</text>
</comment>
<evidence type="ECO:0000313" key="3">
    <source>
        <dbReference type="Proteomes" id="UP000265903"/>
    </source>
</evidence>
<accession>A0A3M2RFE8</accession>
<dbReference type="RefSeq" id="WP_114334127.1">
    <property type="nucleotide sequence ID" value="NZ_QMDL01000002.1"/>
</dbReference>
<proteinExistence type="predicted"/>
<feature type="domain" description="PilZ" evidence="1">
    <location>
        <begin position="10"/>
        <end position="116"/>
    </location>
</feature>
<dbReference type="Proteomes" id="UP000265903">
    <property type="component" value="Unassembled WGS sequence"/>
</dbReference>
<protein>
    <submittedName>
        <fullName evidence="2">PilZ domain protein</fullName>
    </submittedName>
</protein>
<keyword evidence="3" id="KW-1185">Reference proteome</keyword>
<reference evidence="2 3" key="1">
    <citation type="submission" date="2018-08" db="EMBL/GenBank/DDBJ databases">
        <title>Whole Genome Sequence of the Moderate Halophilic Marine Bacterium Marinobacter litoralis Sw-45.</title>
        <authorList>
            <person name="Musa H."/>
        </authorList>
    </citation>
    <scope>NUCLEOTIDE SEQUENCE [LARGE SCALE GENOMIC DNA]</scope>
    <source>
        <strain evidence="2 3">Sw-45</strain>
    </source>
</reference>
<evidence type="ECO:0000259" key="1">
    <source>
        <dbReference type="Pfam" id="PF07238"/>
    </source>
</evidence>
<gene>
    <name evidence="2" type="ORF">DOQ08_01332</name>
</gene>